<evidence type="ECO:0000313" key="11">
    <source>
        <dbReference type="Proteomes" id="UP000266239"/>
    </source>
</evidence>
<dbReference type="InterPro" id="IPR011990">
    <property type="entry name" value="TPR-like_helical_dom_sf"/>
</dbReference>
<feature type="repeat" description="TPR" evidence="4">
    <location>
        <begin position="88"/>
        <end position="121"/>
    </location>
</feature>
<accession>A0A397BL02</accession>
<dbReference type="Proteomes" id="UP000283543">
    <property type="component" value="Unassembled WGS sequence"/>
</dbReference>
<reference evidence="9 13" key="1">
    <citation type="submission" date="2018-07" db="EMBL/GenBank/DDBJ databases">
        <title>Annotation of Aphanomyces astaci genome assembly.</title>
        <authorList>
            <person name="Studholme D.J."/>
        </authorList>
    </citation>
    <scope>NUCLEOTIDE SEQUENCE [LARGE SCALE GENOMIC DNA]</scope>
    <source>
        <strain evidence="9">Pc</strain>
    </source>
</reference>
<dbReference type="InterPro" id="IPR019734">
    <property type="entry name" value="TPR_rpt"/>
</dbReference>
<evidence type="ECO:0000313" key="10">
    <source>
        <dbReference type="Proteomes" id="UP000266196"/>
    </source>
</evidence>
<keyword evidence="13" id="KW-1185">Reference proteome</keyword>
<evidence type="ECO:0000256" key="1">
    <source>
        <dbReference type="ARBA" id="ARBA00004922"/>
    </source>
</evidence>
<evidence type="ECO:0000313" key="12">
    <source>
        <dbReference type="Proteomes" id="UP000283543"/>
    </source>
</evidence>
<name>A0A397BL02_APHAT</name>
<dbReference type="EMBL" id="QUTE01000313">
    <property type="protein sequence ID" value="RHZ41776.1"/>
    <property type="molecule type" value="Genomic_DNA"/>
</dbReference>
<dbReference type="InterPro" id="IPR051939">
    <property type="entry name" value="Glycosyltr_41/O-GlcNAc_trsf"/>
</dbReference>
<evidence type="ECO:0000256" key="2">
    <source>
        <dbReference type="ARBA" id="ARBA00022676"/>
    </source>
</evidence>
<keyword evidence="3" id="KW-0808">Transferase</keyword>
<evidence type="ECO:0000313" key="9">
    <source>
        <dbReference type="EMBL" id="RQM19639.1"/>
    </source>
</evidence>
<dbReference type="EMBL" id="QUTA01004501">
    <property type="protein sequence ID" value="RHY19514.1"/>
    <property type="molecule type" value="Genomic_DNA"/>
</dbReference>
<gene>
    <name evidence="9" type="ORF">B5M09_011346</name>
    <name evidence="5" type="ORF">DYB25_005621</name>
    <name evidence="7" type="ORF">DYB26_005987</name>
    <name evidence="8" type="ORF">DYB31_014791</name>
    <name evidence="6" type="ORF">DYB34_009485</name>
</gene>
<evidence type="ECO:0000256" key="4">
    <source>
        <dbReference type="PROSITE-ProRule" id="PRU00339"/>
    </source>
</evidence>
<dbReference type="PROSITE" id="PS50005">
    <property type="entry name" value="TPR"/>
    <property type="match status" value="1"/>
</dbReference>
<comment type="caution">
    <text evidence="5">The sequence shown here is derived from an EMBL/GenBank/DDBJ whole genome shotgun (WGS) entry which is preliminary data.</text>
</comment>
<reference evidence="10 11" key="2">
    <citation type="submission" date="2018-08" db="EMBL/GenBank/DDBJ databases">
        <title>Aphanomyces genome sequencing and annotation.</title>
        <authorList>
            <person name="Minardi D."/>
            <person name="Oidtmann B."/>
            <person name="Van Der Giezen M."/>
            <person name="Studholme D.J."/>
        </authorList>
    </citation>
    <scope>NUCLEOTIDE SEQUENCE [LARGE SCALE GENOMIC DNA]</scope>
    <source>
        <strain evidence="8 10">197901</strain>
        <strain evidence="7 14">FDL457</strain>
        <strain evidence="6 12">Si</strain>
        <strain evidence="5 11">Yx</strain>
    </source>
</reference>
<dbReference type="Proteomes" id="UP000266196">
    <property type="component" value="Unassembled WGS sequence"/>
</dbReference>
<evidence type="ECO:0000313" key="6">
    <source>
        <dbReference type="EMBL" id="RHY46067.1"/>
    </source>
</evidence>
<dbReference type="Proteomes" id="UP000266239">
    <property type="component" value="Unassembled WGS sequence"/>
</dbReference>
<evidence type="ECO:0000313" key="5">
    <source>
        <dbReference type="EMBL" id="RHY19514.1"/>
    </source>
</evidence>
<keyword evidence="2" id="KW-0328">Glycosyltransferase</keyword>
<dbReference type="AlphaFoldDB" id="A0A397BL02"/>
<dbReference type="EMBL" id="QUTF01010104">
    <property type="protein sequence ID" value="RHZ33253.1"/>
    <property type="molecule type" value="Genomic_DNA"/>
</dbReference>
<dbReference type="SUPFAM" id="SSF48452">
    <property type="entry name" value="TPR-like"/>
    <property type="match status" value="1"/>
</dbReference>
<evidence type="ECO:0000313" key="14">
    <source>
        <dbReference type="Proteomes" id="UP000286510"/>
    </source>
</evidence>
<dbReference type="PANTHER" id="PTHR44835">
    <property type="entry name" value="UDP-N-ACETYLGLUCOSAMINE--PEPTIDE N-ACETYLGLUCOSAMINYLTRANSFERASE SPINDLY-RELATED"/>
    <property type="match status" value="1"/>
</dbReference>
<organism evidence="5 11">
    <name type="scientific">Aphanomyces astaci</name>
    <name type="common">Crayfish plague agent</name>
    <dbReference type="NCBI Taxonomy" id="112090"/>
    <lineage>
        <taxon>Eukaryota</taxon>
        <taxon>Sar</taxon>
        <taxon>Stramenopiles</taxon>
        <taxon>Oomycota</taxon>
        <taxon>Saprolegniomycetes</taxon>
        <taxon>Saprolegniales</taxon>
        <taxon>Verrucalvaceae</taxon>
        <taxon>Aphanomyces</taxon>
    </lineage>
</organism>
<evidence type="ECO:0000313" key="13">
    <source>
        <dbReference type="Proteomes" id="UP000284702"/>
    </source>
</evidence>
<sequence length="228" mass="25219">MPCYVGRRIEFEQHWCTPIALRVFQSETTKELSKHVVLFYIALAKVAKVELQRIVALHHLSVLYKASGDMEGYHRHARMALLTNKATHEHANELGLSLLAQGKLDQAFDQFRAAIAAAPTYGPSHLNMSVVQAKRGNLRESLAHCEDALKFMPGDASVLRNLGKLHEAMGRTQASLAYNKRAAVAAPRDADLARKIALQSVASGDIPRAHDAYAAHRRILGKKVDVKI</sequence>
<dbReference type="EMBL" id="MZMZ02004225">
    <property type="protein sequence ID" value="RQM19639.1"/>
    <property type="molecule type" value="Genomic_DNA"/>
</dbReference>
<dbReference type="GO" id="GO:0016757">
    <property type="term" value="F:glycosyltransferase activity"/>
    <property type="evidence" value="ECO:0007669"/>
    <property type="project" value="UniProtKB-KW"/>
</dbReference>
<dbReference type="EMBL" id="QUTB01007413">
    <property type="protein sequence ID" value="RHY46067.1"/>
    <property type="molecule type" value="Genomic_DNA"/>
</dbReference>
<dbReference type="VEuPathDB" id="FungiDB:H257_07913"/>
<proteinExistence type="predicted"/>
<dbReference type="Proteomes" id="UP000284702">
    <property type="component" value="Unassembled WGS sequence"/>
</dbReference>
<evidence type="ECO:0000313" key="8">
    <source>
        <dbReference type="EMBL" id="RHZ41776.1"/>
    </source>
</evidence>
<evidence type="ECO:0000256" key="3">
    <source>
        <dbReference type="ARBA" id="ARBA00022679"/>
    </source>
</evidence>
<keyword evidence="4" id="KW-0802">TPR repeat</keyword>
<dbReference type="Proteomes" id="UP000286510">
    <property type="component" value="Unassembled WGS sequence"/>
</dbReference>
<protein>
    <submittedName>
        <fullName evidence="5">Uncharacterized protein</fullName>
    </submittedName>
</protein>
<comment type="pathway">
    <text evidence="1">Protein modification; protein glycosylation.</text>
</comment>
<dbReference type="PANTHER" id="PTHR44835:SF1">
    <property type="entry name" value="PROTEIN O-GLCNAC TRANSFERASE"/>
    <property type="match status" value="1"/>
</dbReference>
<dbReference type="SMART" id="SM00028">
    <property type="entry name" value="TPR"/>
    <property type="match status" value="3"/>
</dbReference>
<evidence type="ECO:0000313" key="7">
    <source>
        <dbReference type="EMBL" id="RHZ33253.1"/>
    </source>
</evidence>
<dbReference type="Gene3D" id="1.25.40.10">
    <property type="entry name" value="Tetratricopeptide repeat domain"/>
    <property type="match status" value="1"/>
</dbReference>